<evidence type="ECO:0000259" key="1">
    <source>
        <dbReference type="Pfam" id="PF08239"/>
    </source>
</evidence>
<dbReference type="Proteomes" id="UP000094472">
    <property type="component" value="Unassembled WGS sequence"/>
</dbReference>
<keyword evidence="3" id="KW-1185">Reference proteome</keyword>
<dbReference type="Gene3D" id="2.30.30.40">
    <property type="entry name" value="SH3 Domains"/>
    <property type="match status" value="1"/>
</dbReference>
<dbReference type="EMBL" id="LPWF01000028">
    <property type="protein sequence ID" value="ODR96698.1"/>
    <property type="molecule type" value="Genomic_DNA"/>
</dbReference>
<dbReference type="InterPro" id="IPR003646">
    <property type="entry name" value="SH3-like_bac-type"/>
</dbReference>
<accession>A0A1E3VT35</accession>
<protein>
    <recommendedName>
        <fullName evidence="1">SH3b domain-containing protein</fullName>
    </recommendedName>
</protein>
<comment type="caution">
    <text evidence="2">The sequence shown here is derived from an EMBL/GenBank/DDBJ whole genome shotgun (WGS) entry which is preliminary data.</text>
</comment>
<gene>
    <name evidence="2" type="ORF">AUC69_13935</name>
</gene>
<dbReference type="OrthoDB" id="8457207at2"/>
<feature type="domain" description="SH3b" evidence="1">
    <location>
        <begin position="3"/>
        <end position="55"/>
    </location>
</feature>
<evidence type="ECO:0000313" key="2">
    <source>
        <dbReference type="EMBL" id="ODR96698.1"/>
    </source>
</evidence>
<evidence type="ECO:0000313" key="3">
    <source>
        <dbReference type="Proteomes" id="UP000094472"/>
    </source>
</evidence>
<dbReference type="AlphaFoldDB" id="A0A1E3VT35"/>
<name>A0A1E3VT35_9HYPH</name>
<proteinExistence type="predicted"/>
<organism evidence="2 3">
    <name type="scientific">Methyloceanibacter superfactus</name>
    <dbReference type="NCBI Taxonomy" id="1774969"/>
    <lineage>
        <taxon>Bacteria</taxon>
        <taxon>Pseudomonadati</taxon>
        <taxon>Pseudomonadota</taxon>
        <taxon>Alphaproteobacteria</taxon>
        <taxon>Hyphomicrobiales</taxon>
        <taxon>Hyphomicrobiaceae</taxon>
        <taxon>Methyloceanibacter</taxon>
    </lineage>
</organism>
<dbReference type="RefSeq" id="WP_069442211.1">
    <property type="nucleotide sequence ID" value="NZ_LPWF01000028.1"/>
</dbReference>
<sequence length="103" mass="11221">MISGAAMRATASEDAPMLFAFPYGRNLKVVSRYEGWVEVTDPQSAATGWMQAHVVAPSGVNRRNLGQSEAYYDDEPQRGRRAGWFKRNGGGLGDMINRALGGN</sequence>
<reference evidence="2 3" key="1">
    <citation type="journal article" date="2016" name="Environ. Microbiol.">
        <title>New Methyloceanibacter diversity from North Sea sediments includes methanotroph containing solely the soluble methane monooxygenase.</title>
        <authorList>
            <person name="Vekeman B."/>
            <person name="Kerckhof F.M."/>
            <person name="Cremers G."/>
            <person name="de Vos P."/>
            <person name="Vandamme P."/>
            <person name="Boon N."/>
            <person name="Op den Camp H.J."/>
            <person name="Heylen K."/>
        </authorList>
    </citation>
    <scope>NUCLEOTIDE SEQUENCE [LARGE SCALE GENOMIC DNA]</scope>
    <source>
        <strain evidence="2 3">R-67175</strain>
    </source>
</reference>
<dbReference type="Pfam" id="PF08239">
    <property type="entry name" value="SH3_3"/>
    <property type="match status" value="1"/>
</dbReference>